<feature type="transmembrane region" description="Helical" evidence="1">
    <location>
        <begin position="172"/>
        <end position="193"/>
    </location>
</feature>
<feature type="transmembrane region" description="Helical" evidence="1">
    <location>
        <begin position="80"/>
        <end position="100"/>
    </location>
</feature>
<sequence length="207" mass="21141">MTKAGDAPVGFLPRWIIMVAAGEALGFLIPASMGAWLGLTGAPDTVVYPAMIAAGACEGALLGYGQWLGFGRGVVSRVPWIVATSAGAAVAWSLGMFPGIQGGLDISSPPTLALVTGGAMLLLVTIPSLQWLVLRRGGSQTLRWIPVNAGAWAAGLLWTIAPSPIVDERTPAPLMISVYAVAGLLMAVTVAALTGPTARRIATGLAR</sequence>
<proteinExistence type="predicted"/>
<organism evidence="2 3">
    <name type="scientific">Paenarthrobacter ureafaciens</name>
    <dbReference type="NCBI Taxonomy" id="37931"/>
    <lineage>
        <taxon>Bacteria</taxon>
        <taxon>Bacillati</taxon>
        <taxon>Actinomycetota</taxon>
        <taxon>Actinomycetes</taxon>
        <taxon>Micrococcales</taxon>
        <taxon>Micrococcaceae</taxon>
        <taxon>Paenarthrobacter</taxon>
    </lineage>
</organism>
<gene>
    <name evidence="2" type="ORF">NL394_20415</name>
</gene>
<keyword evidence="1" id="KW-0472">Membrane</keyword>
<dbReference type="AlphaFoldDB" id="A0AAX3EHL1"/>
<feature type="transmembrane region" description="Helical" evidence="1">
    <location>
        <begin position="45"/>
        <end position="68"/>
    </location>
</feature>
<dbReference type="EMBL" id="CP101185">
    <property type="protein sequence ID" value="UYV97366.1"/>
    <property type="molecule type" value="Genomic_DNA"/>
</dbReference>
<evidence type="ECO:0000256" key="1">
    <source>
        <dbReference type="SAM" id="Phobius"/>
    </source>
</evidence>
<dbReference type="RefSeq" id="WP_083262012.1">
    <property type="nucleotide sequence ID" value="NZ_CP043010.1"/>
</dbReference>
<feature type="transmembrane region" description="Helical" evidence="1">
    <location>
        <begin position="12"/>
        <end position="39"/>
    </location>
</feature>
<dbReference type="Proteomes" id="UP001163293">
    <property type="component" value="Chromosome"/>
</dbReference>
<reference evidence="2" key="1">
    <citation type="submission" date="2022-07" db="EMBL/GenBank/DDBJ databases">
        <authorList>
            <person name="Wu T."/>
        </authorList>
    </citation>
    <scope>NUCLEOTIDE SEQUENCE</scope>
    <source>
        <strain evidence="2">SD-1</strain>
    </source>
</reference>
<name>A0AAX3EHL1_PAEUR</name>
<accession>A0AAX3EHL1</accession>
<feature type="transmembrane region" description="Helical" evidence="1">
    <location>
        <begin position="112"/>
        <end position="134"/>
    </location>
</feature>
<evidence type="ECO:0000313" key="3">
    <source>
        <dbReference type="Proteomes" id="UP001163293"/>
    </source>
</evidence>
<keyword evidence="1" id="KW-0812">Transmembrane</keyword>
<keyword evidence="3" id="KW-1185">Reference proteome</keyword>
<protein>
    <submittedName>
        <fullName evidence="2">Uncharacterized protein</fullName>
    </submittedName>
</protein>
<evidence type="ECO:0000313" key="2">
    <source>
        <dbReference type="EMBL" id="UYV97366.1"/>
    </source>
</evidence>
<feature type="transmembrane region" description="Helical" evidence="1">
    <location>
        <begin position="141"/>
        <end position="160"/>
    </location>
</feature>
<keyword evidence="1" id="KW-1133">Transmembrane helix</keyword>